<feature type="chain" id="PRO_5025581830" description="Secreted protein" evidence="2">
    <location>
        <begin position="22"/>
        <end position="106"/>
    </location>
</feature>
<dbReference type="EMBL" id="MU001705">
    <property type="protein sequence ID" value="KAF2452659.1"/>
    <property type="molecule type" value="Genomic_DNA"/>
</dbReference>
<evidence type="ECO:0000313" key="3">
    <source>
        <dbReference type="EMBL" id="KAF2452659.1"/>
    </source>
</evidence>
<keyword evidence="2" id="KW-0732">Signal</keyword>
<feature type="region of interest" description="Disordered" evidence="1">
    <location>
        <begin position="62"/>
        <end position="86"/>
    </location>
</feature>
<dbReference type="Proteomes" id="UP000799766">
    <property type="component" value="Unassembled WGS sequence"/>
</dbReference>
<feature type="compositionally biased region" description="Basic residues" evidence="1">
    <location>
        <begin position="62"/>
        <end position="75"/>
    </location>
</feature>
<dbReference type="AlphaFoldDB" id="A0A6A6NLY0"/>
<keyword evidence="4" id="KW-1185">Reference proteome</keyword>
<feature type="signal peptide" evidence="2">
    <location>
        <begin position="1"/>
        <end position="21"/>
    </location>
</feature>
<evidence type="ECO:0000256" key="1">
    <source>
        <dbReference type="SAM" id="MobiDB-lite"/>
    </source>
</evidence>
<gene>
    <name evidence="3" type="ORF">BDY21DRAFT_367579</name>
</gene>
<organism evidence="3 4">
    <name type="scientific">Lineolata rhizophorae</name>
    <dbReference type="NCBI Taxonomy" id="578093"/>
    <lineage>
        <taxon>Eukaryota</taxon>
        <taxon>Fungi</taxon>
        <taxon>Dikarya</taxon>
        <taxon>Ascomycota</taxon>
        <taxon>Pezizomycotina</taxon>
        <taxon>Dothideomycetes</taxon>
        <taxon>Dothideomycetes incertae sedis</taxon>
        <taxon>Lineolatales</taxon>
        <taxon>Lineolataceae</taxon>
        <taxon>Lineolata</taxon>
    </lineage>
</organism>
<proteinExistence type="predicted"/>
<accession>A0A6A6NLY0</accession>
<name>A0A6A6NLY0_9PEZI</name>
<evidence type="ECO:0000313" key="4">
    <source>
        <dbReference type="Proteomes" id="UP000799766"/>
    </source>
</evidence>
<evidence type="ECO:0000256" key="2">
    <source>
        <dbReference type="SAM" id="SignalP"/>
    </source>
</evidence>
<sequence length="106" mass="12109">MALTFPLSATLLGTLITSVHLEALRSLPKFAASYLHAIHLGRSPFTRRQILRVTTQRKLLKRSARKLQNRSRKRIQTSETALRQPPSLQEVPGIFQPQRTLIWINA</sequence>
<protein>
    <recommendedName>
        <fullName evidence="5">Secreted protein</fullName>
    </recommendedName>
</protein>
<reference evidence="3" key="1">
    <citation type="journal article" date="2020" name="Stud. Mycol.">
        <title>101 Dothideomycetes genomes: a test case for predicting lifestyles and emergence of pathogens.</title>
        <authorList>
            <person name="Haridas S."/>
            <person name="Albert R."/>
            <person name="Binder M."/>
            <person name="Bloem J."/>
            <person name="Labutti K."/>
            <person name="Salamov A."/>
            <person name="Andreopoulos B."/>
            <person name="Baker S."/>
            <person name="Barry K."/>
            <person name="Bills G."/>
            <person name="Bluhm B."/>
            <person name="Cannon C."/>
            <person name="Castanera R."/>
            <person name="Culley D."/>
            <person name="Daum C."/>
            <person name="Ezra D."/>
            <person name="Gonzalez J."/>
            <person name="Henrissat B."/>
            <person name="Kuo A."/>
            <person name="Liang C."/>
            <person name="Lipzen A."/>
            <person name="Lutzoni F."/>
            <person name="Magnuson J."/>
            <person name="Mondo S."/>
            <person name="Nolan M."/>
            <person name="Ohm R."/>
            <person name="Pangilinan J."/>
            <person name="Park H.-J."/>
            <person name="Ramirez L."/>
            <person name="Alfaro M."/>
            <person name="Sun H."/>
            <person name="Tritt A."/>
            <person name="Yoshinaga Y."/>
            <person name="Zwiers L.-H."/>
            <person name="Turgeon B."/>
            <person name="Goodwin S."/>
            <person name="Spatafora J."/>
            <person name="Crous P."/>
            <person name="Grigoriev I."/>
        </authorList>
    </citation>
    <scope>NUCLEOTIDE SEQUENCE</scope>
    <source>
        <strain evidence="3">ATCC 16933</strain>
    </source>
</reference>
<evidence type="ECO:0008006" key="5">
    <source>
        <dbReference type="Google" id="ProtNLM"/>
    </source>
</evidence>